<dbReference type="InterPro" id="IPR039298">
    <property type="entry name" value="ACOT13"/>
</dbReference>
<proteinExistence type="inferred from homology"/>
<dbReference type="STRING" id="914234.M2R7C1"/>
<dbReference type="Pfam" id="PF03061">
    <property type="entry name" value="4HBT"/>
    <property type="match status" value="1"/>
</dbReference>
<gene>
    <name evidence="4" type="ORF">CERSUDRAFT_110928</name>
</gene>
<dbReference type="HOGENOM" id="CLU_085799_2_0_1"/>
<dbReference type="EMBL" id="KB445792">
    <property type="protein sequence ID" value="EMD40335.1"/>
    <property type="molecule type" value="Genomic_DNA"/>
</dbReference>
<dbReference type="AlphaFoldDB" id="M2R7C1"/>
<evidence type="ECO:0000313" key="4">
    <source>
        <dbReference type="EMBL" id="EMD40335.1"/>
    </source>
</evidence>
<keyword evidence="2" id="KW-0378">Hydrolase</keyword>
<evidence type="ECO:0000256" key="1">
    <source>
        <dbReference type="ARBA" id="ARBA00008324"/>
    </source>
</evidence>
<protein>
    <recommendedName>
        <fullName evidence="3">Thioesterase domain-containing protein</fullName>
    </recommendedName>
</protein>
<dbReference type="Gene3D" id="3.10.129.10">
    <property type="entry name" value="Hotdog Thioesterase"/>
    <property type="match status" value="1"/>
</dbReference>
<organism evidence="4 5">
    <name type="scientific">Ceriporiopsis subvermispora (strain B)</name>
    <name type="common">White-rot fungus</name>
    <name type="synonym">Gelatoporia subvermispora</name>
    <dbReference type="NCBI Taxonomy" id="914234"/>
    <lineage>
        <taxon>Eukaryota</taxon>
        <taxon>Fungi</taxon>
        <taxon>Dikarya</taxon>
        <taxon>Basidiomycota</taxon>
        <taxon>Agaricomycotina</taxon>
        <taxon>Agaricomycetes</taxon>
        <taxon>Polyporales</taxon>
        <taxon>Gelatoporiaceae</taxon>
        <taxon>Gelatoporia</taxon>
    </lineage>
</organism>
<accession>M2R7C1</accession>
<dbReference type="PANTHER" id="PTHR21660">
    <property type="entry name" value="THIOESTERASE SUPERFAMILY MEMBER-RELATED"/>
    <property type="match status" value="1"/>
</dbReference>
<dbReference type="Proteomes" id="UP000016930">
    <property type="component" value="Unassembled WGS sequence"/>
</dbReference>
<sequence length="173" mass="19272">MSQPRYIRNYQVIGVNTQGNLADRFRQSIAPPYGHDETDFEACLWDGMVATEMNAYRRPEDGKQHARGIFELTVDINMQNRRKTLHGGCIATLIDVCTSLVLNAIHDEPSVTQVLDTVFHAPVPTGARVRIVCDTISIGKRAITLRCEVWDITNNRLAATGVHVKMSPSPAKL</sequence>
<evidence type="ECO:0000259" key="3">
    <source>
        <dbReference type="Pfam" id="PF03061"/>
    </source>
</evidence>
<dbReference type="CDD" id="cd03443">
    <property type="entry name" value="PaaI_thioesterase"/>
    <property type="match status" value="1"/>
</dbReference>
<dbReference type="GO" id="GO:0047617">
    <property type="term" value="F:fatty acyl-CoA hydrolase activity"/>
    <property type="evidence" value="ECO:0007669"/>
    <property type="project" value="InterPro"/>
</dbReference>
<feature type="domain" description="Thioesterase" evidence="3">
    <location>
        <begin position="84"/>
        <end position="155"/>
    </location>
</feature>
<comment type="similarity">
    <text evidence="1">Belongs to the thioesterase PaaI family.</text>
</comment>
<reference evidence="4 5" key="1">
    <citation type="journal article" date="2012" name="Proc. Natl. Acad. Sci. U.S.A.">
        <title>Comparative genomics of Ceriporiopsis subvermispora and Phanerochaete chrysosporium provide insight into selective ligninolysis.</title>
        <authorList>
            <person name="Fernandez-Fueyo E."/>
            <person name="Ruiz-Duenas F.J."/>
            <person name="Ferreira P."/>
            <person name="Floudas D."/>
            <person name="Hibbett D.S."/>
            <person name="Canessa P."/>
            <person name="Larrondo L.F."/>
            <person name="James T.Y."/>
            <person name="Seelenfreund D."/>
            <person name="Lobos S."/>
            <person name="Polanco R."/>
            <person name="Tello M."/>
            <person name="Honda Y."/>
            <person name="Watanabe T."/>
            <person name="Watanabe T."/>
            <person name="Ryu J.S."/>
            <person name="Kubicek C.P."/>
            <person name="Schmoll M."/>
            <person name="Gaskell J."/>
            <person name="Hammel K.E."/>
            <person name="St John F.J."/>
            <person name="Vanden Wymelenberg A."/>
            <person name="Sabat G."/>
            <person name="Splinter BonDurant S."/>
            <person name="Syed K."/>
            <person name="Yadav J.S."/>
            <person name="Doddapaneni H."/>
            <person name="Subramanian V."/>
            <person name="Lavin J.L."/>
            <person name="Oguiza J.A."/>
            <person name="Perez G."/>
            <person name="Pisabarro A.G."/>
            <person name="Ramirez L."/>
            <person name="Santoyo F."/>
            <person name="Master E."/>
            <person name="Coutinho P.M."/>
            <person name="Henrissat B."/>
            <person name="Lombard V."/>
            <person name="Magnuson J.K."/>
            <person name="Kuees U."/>
            <person name="Hori C."/>
            <person name="Igarashi K."/>
            <person name="Samejima M."/>
            <person name="Held B.W."/>
            <person name="Barry K.W."/>
            <person name="LaButti K.M."/>
            <person name="Lapidus A."/>
            <person name="Lindquist E.A."/>
            <person name="Lucas S.M."/>
            <person name="Riley R."/>
            <person name="Salamov A.A."/>
            <person name="Hoffmeister D."/>
            <person name="Schwenk D."/>
            <person name="Hadar Y."/>
            <person name="Yarden O."/>
            <person name="de Vries R.P."/>
            <person name="Wiebenga A."/>
            <person name="Stenlid J."/>
            <person name="Eastwood D."/>
            <person name="Grigoriev I.V."/>
            <person name="Berka R.M."/>
            <person name="Blanchette R.A."/>
            <person name="Kersten P."/>
            <person name="Martinez A.T."/>
            <person name="Vicuna R."/>
            <person name="Cullen D."/>
        </authorList>
    </citation>
    <scope>NUCLEOTIDE SEQUENCE [LARGE SCALE GENOMIC DNA]</scope>
    <source>
        <strain evidence="4 5">B</strain>
    </source>
</reference>
<keyword evidence="5" id="KW-1185">Reference proteome</keyword>
<evidence type="ECO:0000256" key="2">
    <source>
        <dbReference type="ARBA" id="ARBA00022801"/>
    </source>
</evidence>
<dbReference type="PANTHER" id="PTHR21660:SF1">
    <property type="entry name" value="ACYL-COENZYME A THIOESTERASE 13"/>
    <property type="match status" value="1"/>
</dbReference>
<dbReference type="InterPro" id="IPR029069">
    <property type="entry name" value="HotDog_dom_sf"/>
</dbReference>
<name>M2R7C1_CERS8</name>
<dbReference type="SUPFAM" id="SSF54637">
    <property type="entry name" value="Thioesterase/thiol ester dehydrase-isomerase"/>
    <property type="match status" value="1"/>
</dbReference>
<dbReference type="InterPro" id="IPR006683">
    <property type="entry name" value="Thioestr_dom"/>
</dbReference>
<evidence type="ECO:0000313" key="5">
    <source>
        <dbReference type="Proteomes" id="UP000016930"/>
    </source>
</evidence>
<dbReference type="OrthoDB" id="2831072at2759"/>